<dbReference type="GO" id="GO:0019432">
    <property type="term" value="P:triglyceride biosynthetic process"/>
    <property type="evidence" value="ECO:0007669"/>
    <property type="project" value="TreeGrafter"/>
</dbReference>
<dbReference type="SUPFAM" id="SSF52777">
    <property type="entry name" value="CoA-dependent acyltransferases"/>
    <property type="match status" value="1"/>
</dbReference>
<proteinExistence type="inferred from homology"/>
<evidence type="ECO:0000313" key="14">
    <source>
        <dbReference type="EMBL" id="KAF2569172.1"/>
    </source>
</evidence>
<dbReference type="GO" id="GO:0047196">
    <property type="term" value="F:long-chain-alcohol O-fatty-acyltransferase activity"/>
    <property type="evidence" value="ECO:0007669"/>
    <property type="project" value="UniProtKB-EC"/>
</dbReference>
<evidence type="ECO:0000256" key="10">
    <source>
        <dbReference type="ARBA" id="ARBA00048109"/>
    </source>
</evidence>
<feature type="domain" description="O-acyltransferase WSD1 C-terminal" evidence="13">
    <location>
        <begin position="322"/>
        <end position="466"/>
    </location>
</feature>
<gene>
    <name evidence="14" type="ORF">F2Q68_00027147</name>
</gene>
<comment type="catalytic activity">
    <reaction evidence="10">
        <text>an acyl-CoA + a 1,2-diacyl-sn-glycerol = a triacyl-sn-glycerol + CoA</text>
        <dbReference type="Rhea" id="RHEA:10868"/>
        <dbReference type="ChEBI" id="CHEBI:17815"/>
        <dbReference type="ChEBI" id="CHEBI:57287"/>
        <dbReference type="ChEBI" id="CHEBI:58342"/>
        <dbReference type="ChEBI" id="CHEBI:64615"/>
        <dbReference type="EC" id="2.3.1.20"/>
    </reaction>
</comment>
<dbReference type="GO" id="GO:0005886">
    <property type="term" value="C:plasma membrane"/>
    <property type="evidence" value="ECO:0007669"/>
    <property type="project" value="UniProtKB-SubCell"/>
</dbReference>
<keyword evidence="5" id="KW-0808">Transferase</keyword>
<comment type="catalytic activity">
    <reaction evidence="9">
        <text>a long chain fatty alcohol + a fatty acyl-CoA = a long-chain alcohol wax ester + CoA</text>
        <dbReference type="Rhea" id="RHEA:38443"/>
        <dbReference type="ChEBI" id="CHEBI:17135"/>
        <dbReference type="ChEBI" id="CHEBI:57287"/>
        <dbReference type="ChEBI" id="CHEBI:77636"/>
        <dbReference type="ChEBI" id="CHEBI:235323"/>
        <dbReference type="EC" id="2.3.1.75"/>
    </reaction>
</comment>
<evidence type="ECO:0000256" key="2">
    <source>
        <dbReference type="ARBA" id="ARBA00004586"/>
    </source>
</evidence>
<dbReference type="Pfam" id="PF03007">
    <property type="entry name" value="WS_DGAT_cat"/>
    <property type="match status" value="1"/>
</dbReference>
<evidence type="ECO:0000259" key="13">
    <source>
        <dbReference type="Pfam" id="PF06974"/>
    </source>
</evidence>
<name>A0A8S9IIX6_BRACR</name>
<accession>A0A8S9IIX6</accession>
<keyword evidence="7" id="KW-0012">Acyltransferase</keyword>
<feature type="transmembrane region" description="Helical" evidence="11">
    <location>
        <begin position="195"/>
        <end position="227"/>
    </location>
</feature>
<dbReference type="EMBL" id="QGKW02001911">
    <property type="protein sequence ID" value="KAF2569172.1"/>
    <property type="molecule type" value="Genomic_DNA"/>
</dbReference>
<keyword evidence="6" id="KW-0256">Endoplasmic reticulum</keyword>
<dbReference type="InterPro" id="IPR004255">
    <property type="entry name" value="O-acyltransferase_WSD1_N"/>
</dbReference>
<keyword evidence="11" id="KW-1133">Transmembrane helix</keyword>
<comment type="pathway">
    <text evidence="3">Glycerolipid metabolism; triacylglycerol biosynthesis.</text>
</comment>
<dbReference type="InterPro" id="IPR009721">
    <property type="entry name" value="O-acyltransferase_WSD1_C"/>
</dbReference>
<evidence type="ECO:0000313" key="15">
    <source>
        <dbReference type="Proteomes" id="UP000712281"/>
    </source>
</evidence>
<evidence type="ECO:0000259" key="12">
    <source>
        <dbReference type="Pfam" id="PF03007"/>
    </source>
</evidence>
<dbReference type="GO" id="GO:0005789">
    <property type="term" value="C:endoplasmic reticulum membrane"/>
    <property type="evidence" value="ECO:0007669"/>
    <property type="project" value="UniProtKB-SubCell"/>
</dbReference>
<dbReference type="Proteomes" id="UP000712281">
    <property type="component" value="Unassembled WGS sequence"/>
</dbReference>
<evidence type="ECO:0000256" key="7">
    <source>
        <dbReference type="ARBA" id="ARBA00023315"/>
    </source>
</evidence>
<comment type="caution">
    <text evidence="14">The sequence shown here is derived from an EMBL/GenBank/DDBJ whole genome shotgun (WGS) entry which is preliminary data.</text>
</comment>
<dbReference type="PANTHER" id="PTHR31650:SF55">
    <property type="entry name" value="BNAA04G11680D PROTEIN"/>
    <property type="match status" value="1"/>
</dbReference>
<dbReference type="Gene3D" id="3.30.559.10">
    <property type="entry name" value="Chloramphenicol acetyltransferase-like domain"/>
    <property type="match status" value="1"/>
</dbReference>
<evidence type="ECO:0000256" key="6">
    <source>
        <dbReference type="ARBA" id="ARBA00022824"/>
    </source>
</evidence>
<dbReference type="Gene3D" id="3.30.559.30">
    <property type="entry name" value="Nonribosomal peptide synthetase, condensation domain"/>
    <property type="match status" value="1"/>
</dbReference>
<protein>
    <recommendedName>
        <fullName evidence="16">Diacylglycerol O-acyltransferase</fullName>
    </recommendedName>
</protein>
<evidence type="ECO:0000256" key="8">
    <source>
        <dbReference type="ARBA" id="ARBA00024360"/>
    </source>
</evidence>
<feature type="domain" description="O-acyltransferase WSD1-like N-terminal" evidence="12">
    <location>
        <begin position="74"/>
        <end position="271"/>
    </location>
</feature>
<dbReference type="Pfam" id="PF06974">
    <property type="entry name" value="WS_DGAT_C"/>
    <property type="match status" value="1"/>
</dbReference>
<evidence type="ECO:0000256" key="11">
    <source>
        <dbReference type="SAM" id="Phobius"/>
    </source>
</evidence>
<dbReference type="AlphaFoldDB" id="A0A8S9IIX6"/>
<keyword evidence="11" id="KW-0472">Membrane</keyword>
<comment type="subcellular location">
    <subcellularLocation>
        <location evidence="1">Cell membrane</location>
        <topology evidence="1">Single-pass membrane protein</topology>
    </subcellularLocation>
    <subcellularLocation>
        <location evidence="2">Endoplasmic reticulum membrane</location>
    </subcellularLocation>
</comment>
<reference evidence="14" key="1">
    <citation type="submission" date="2019-12" db="EMBL/GenBank/DDBJ databases">
        <title>Genome sequencing and annotation of Brassica cretica.</title>
        <authorList>
            <person name="Studholme D.J."/>
            <person name="Sarris P.F."/>
        </authorList>
    </citation>
    <scope>NUCLEOTIDE SEQUENCE</scope>
    <source>
        <strain evidence="14">PFS-001/15</strain>
        <tissue evidence="14">Leaf</tissue>
    </source>
</reference>
<evidence type="ECO:0000256" key="4">
    <source>
        <dbReference type="ARBA" id="ARBA00005189"/>
    </source>
</evidence>
<keyword evidence="11" id="KW-0812">Transmembrane</keyword>
<organism evidence="14 15">
    <name type="scientific">Brassica cretica</name>
    <name type="common">Mustard</name>
    <dbReference type="NCBI Taxonomy" id="69181"/>
    <lineage>
        <taxon>Eukaryota</taxon>
        <taxon>Viridiplantae</taxon>
        <taxon>Streptophyta</taxon>
        <taxon>Embryophyta</taxon>
        <taxon>Tracheophyta</taxon>
        <taxon>Spermatophyta</taxon>
        <taxon>Magnoliopsida</taxon>
        <taxon>eudicotyledons</taxon>
        <taxon>Gunneridae</taxon>
        <taxon>Pentapetalae</taxon>
        <taxon>rosids</taxon>
        <taxon>malvids</taxon>
        <taxon>Brassicales</taxon>
        <taxon>Brassicaceae</taxon>
        <taxon>Brassiceae</taxon>
        <taxon>Brassica</taxon>
    </lineage>
</organism>
<dbReference type="InterPro" id="IPR045034">
    <property type="entry name" value="O-acyltransferase_WSD1-like"/>
</dbReference>
<evidence type="ECO:0000256" key="3">
    <source>
        <dbReference type="ARBA" id="ARBA00004771"/>
    </source>
</evidence>
<evidence type="ECO:0000256" key="9">
    <source>
        <dbReference type="ARBA" id="ARBA00047604"/>
    </source>
</evidence>
<dbReference type="InterPro" id="IPR023213">
    <property type="entry name" value="CAT-like_dom_sf"/>
</dbReference>
<dbReference type="PANTHER" id="PTHR31650">
    <property type="entry name" value="O-ACYLTRANSFERASE (WSD1-LIKE) FAMILY PROTEIN"/>
    <property type="match status" value="1"/>
</dbReference>
<sequence length="475" mass="52650">MEIDVGVIKEKRKETMSTGEEDGEPLSPMARVFQSPGNDCCVITMIGCKTKINADVIRSGLKENVSKHPRFSSKLSQDGLSWIKTQVNIEDHIFVADKDQNEIAEDGELFVEDYVSHLTMIPLDKSRPLWDIHILNIKTSDADAVCVIRSHHSLGDGTSLMSLLAACTQTTSHRDKATIPALKRHKRVYKDKVSWFVRLILAIFSSVRLIWNTFVDLVLFLAIALFLKDTKTPLKGDVGVESSPKKFCHRTVSLDDLRVIKEAMSMTINDVLLGVTQAALSRNLNNFPGKIRLTAGVFVNLRPDTGIQPLADMMAKNSKCRWGNYFSSISFPISICLEADPLVYLSKAKSAMDRKKHSLLPALAFSSTEFIFNTFGAKLGGTLLKRLVSNTTTFISNMIGPTDEISFHGHPIVYIAPSVYGHAHALTIHFLSYAEKMVISIAVDPNVIPSPHQLCDEIEDSLKAIKAALLERGLL</sequence>
<evidence type="ECO:0000256" key="1">
    <source>
        <dbReference type="ARBA" id="ARBA00004162"/>
    </source>
</evidence>
<comment type="similarity">
    <text evidence="8">In the N-terminal section; belongs to the long-chain O-acyltransferase family.</text>
</comment>
<dbReference type="GO" id="GO:0004144">
    <property type="term" value="F:diacylglycerol O-acyltransferase activity"/>
    <property type="evidence" value="ECO:0007669"/>
    <property type="project" value="UniProtKB-EC"/>
</dbReference>
<evidence type="ECO:0008006" key="16">
    <source>
        <dbReference type="Google" id="ProtNLM"/>
    </source>
</evidence>
<evidence type="ECO:0000256" key="5">
    <source>
        <dbReference type="ARBA" id="ARBA00022679"/>
    </source>
</evidence>
<comment type="pathway">
    <text evidence="4">Lipid metabolism.</text>
</comment>